<keyword evidence="2" id="KW-1185">Reference proteome</keyword>
<evidence type="ECO:0000313" key="1">
    <source>
        <dbReference type="EMBL" id="SEQ71365.1"/>
    </source>
</evidence>
<evidence type="ECO:0000313" key="2">
    <source>
        <dbReference type="Proteomes" id="UP000183496"/>
    </source>
</evidence>
<sequence length="135" mass="15699">MGKVCFYLLILLGMPCVYGQSVLSTIHFASPASIIYLEGNPELYLIHADVRFYASFKVKEKSSVRDKYEEMYSIRRSMMDKELEEEEKVYVRVPSKRAFNKEMTGWLDKKERAEVVRKGFEKTLGRVLARVMGGR</sequence>
<protein>
    <submittedName>
        <fullName evidence="1">Uncharacterized protein</fullName>
    </submittedName>
</protein>
<proteinExistence type="predicted"/>
<accession>A0AAJ5BDQ0</accession>
<dbReference type="EMBL" id="FOFY01000005">
    <property type="protein sequence ID" value="SEQ71365.1"/>
    <property type="molecule type" value="Genomic_DNA"/>
</dbReference>
<dbReference type="KEGG" id="mpw:MPR_2740"/>
<name>A0AAJ5BDQ0_MYRPR</name>
<organism evidence="1 2">
    <name type="scientific">Myroides profundi</name>
    <dbReference type="NCBI Taxonomy" id="480520"/>
    <lineage>
        <taxon>Bacteria</taxon>
        <taxon>Pseudomonadati</taxon>
        <taxon>Bacteroidota</taxon>
        <taxon>Flavobacteriia</taxon>
        <taxon>Flavobacteriales</taxon>
        <taxon>Flavobacteriaceae</taxon>
        <taxon>Myroides</taxon>
    </lineage>
</organism>
<dbReference type="AlphaFoldDB" id="A0AAJ5BDQ0"/>
<gene>
    <name evidence="1" type="ORF">SAMN04488089_105129</name>
</gene>
<dbReference type="Proteomes" id="UP000183496">
    <property type="component" value="Unassembled WGS sequence"/>
</dbReference>
<comment type="caution">
    <text evidence="1">The sequence shown here is derived from an EMBL/GenBank/DDBJ whole genome shotgun (WGS) entry which is preliminary data.</text>
</comment>
<reference evidence="1 2" key="1">
    <citation type="submission" date="2016-10" db="EMBL/GenBank/DDBJ databases">
        <authorList>
            <person name="Varghese N."/>
            <person name="Submissions S."/>
        </authorList>
    </citation>
    <scope>NUCLEOTIDE SEQUENCE [LARGE SCALE GENOMIC DNA]</scope>
    <source>
        <strain evidence="2">DSM 19823 / KCTC 23066 / CCTCC M 208030 / D25</strain>
    </source>
</reference>